<keyword evidence="2" id="KW-1185">Reference proteome</keyword>
<name>A0ABT1IGZ5_9PSEU</name>
<evidence type="ECO:0008006" key="3">
    <source>
        <dbReference type="Google" id="ProtNLM"/>
    </source>
</evidence>
<protein>
    <recommendedName>
        <fullName evidence="3">ESAT-6 protein secretion system EspG family protein</fullName>
    </recommendedName>
</protein>
<evidence type="ECO:0000313" key="1">
    <source>
        <dbReference type="EMBL" id="MCP2271913.1"/>
    </source>
</evidence>
<evidence type="ECO:0000313" key="2">
    <source>
        <dbReference type="Proteomes" id="UP001205185"/>
    </source>
</evidence>
<comment type="caution">
    <text evidence="1">The sequence shown here is derived from an EMBL/GenBank/DDBJ whole genome shotgun (WGS) entry which is preliminary data.</text>
</comment>
<dbReference type="RefSeq" id="WP_253888861.1">
    <property type="nucleotide sequence ID" value="NZ_BAAAVB010000003.1"/>
</dbReference>
<gene>
    <name evidence="1" type="ORF">LV75_004427</name>
</gene>
<reference evidence="1 2" key="1">
    <citation type="submission" date="2022-06" db="EMBL/GenBank/DDBJ databases">
        <title>Genomic Encyclopedia of Archaeal and Bacterial Type Strains, Phase II (KMG-II): from individual species to whole genera.</title>
        <authorList>
            <person name="Goeker M."/>
        </authorList>
    </citation>
    <scope>NUCLEOTIDE SEQUENCE [LARGE SCALE GENOMIC DNA]</scope>
    <source>
        <strain evidence="1 2">DSM 44255</strain>
    </source>
</reference>
<proteinExistence type="predicted"/>
<dbReference type="EMBL" id="JAMTCO010000010">
    <property type="protein sequence ID" value="MCP2271913.1"/>
    <property type="molecule type" value="Genomic_DNA"/>
</dbReference>
<accession>A0ABT1IGZ5</accession>
<dbReference type="Proteomes" id="UP001205185">
    <property type="component" value="Unassembled WGS sequence"/>
</dbReference>
<organism evidence="1 2">
    <name type="scientific">Actinokineospora diospyrosa</name>
    <dbReference type="NCBI Taxonomy" id="103728"/>
    <lineage>
        <taxon>Bacteria</taxon>
        <taxon>Bacillati</taxon>
        <taxon>Actinomycetota</taxon>
        <taxon>Actinomycetes</taxon>
        <taxon>Pseudonocardiales</taxon>
        <taxon>Pseudonocardiaceae</taxon>
        <taxon>Actinokineospora</taxon>
    </lineage>
</organism>
<sequence>MNTLETLRPGRVARPQLRRVLPDDLSAALLADVPAYHGTDTADLLCAALVVAVGDRGTVRTAASTGGLARTVRRLTAATDLAVIGFHYPTDGTEPEVSGAVDVVVRVVAGQIASTWSWRADARTERAVVDLAGTWCDALARLAAGARSVSPIPSAMDKEPASVAVDLPGAISPNAVRKAIDAVACRYPYLATGRRVVGGSVFAVRGAGTSLRCTRSDPFHPDWTPVVQFELVRTGAARTRLTIAANPLLVGDLTGLAREVRAELAGDPDHVSAGGMDSAATGN</sequence>